<organism evidence="3 4">
    <name type="scientific">Massilia norwichensis</name>
    <dbReference type="NCBI Taxonomy" id="1442366"/>
    <lineage>
        <taxon>Bacteria</taxon>
        <taxon>Pseudomonadati</taxon>
        <taxon>Pseudomonadota</taxon>
        <taxon>Betaproteobacteria</taxon>
        <taxon>Burkholderiales</taxon>
        <taxon>Oxalobacteraceae</taxon>
        <taxon>Telluria group</taxon>
        <taxon>Massilia</taxon>
    </lineage>
</organism>
<reference evidence="3 4" key="1">
    <citation type="submission" date="2022-08" db="EMBL/GenBank/DDBJ databases">
        <title>Reclassification of Massilia species as members of the genera Telluria, Duganella, Pseudoduganella, Mokoshia gen. nov. and Zemynaea gen. nov. using orthogonal and non-orthogonal genome-based approaches.</title>
        <authorList>
            <person name="Bowman J.P."/>
        </authorList>
    </citation>
    <scope>NUCLEOTIDE SEQUENCE [LARGE SCALE GENOMIC DNA]</scope>
    <source>
        <strain evidence="3 4">LMG 28164</strain>
    </source>
</reference>
<keyword evidence="1" id="KW-0378">Hydrolase</keyword>
<dbReference type="Gene3D" id="3.30.70.360">
    <property type="match status" value="1"/>
</dbReference>
<sequence>MNVPADSTGKVLAGLHSLLPDLEALYTDVHAHPELSMQETRTAGLAAEHLRKAGYDVTAGIGGTGVVGLLRNGEGPTVMLRADMDALPVEEATGLPYASKIRVTNREGKSVPVMHACGHDMHVAWLAGATALLAQSRDAWQGTVMAVFQPAEETAEGARAMLDDGLFDRFPKPDIVLGQHVMVGPAGNLGGRAGAITSAADSLQIRLFGRGAHGSMPQAAIDPVVMAAATVMRLQTIVSREIAADESAVVTIGALQAGTKENVIPDDAIIKLNVRTFDTGVRKRILAAIERIANAEAAASGAPRPPEFTTLDHYPLGFNDADASKRVGDAFRQHFDAERVRHVGAAPASEDFGSFGTAWGTPSMFWFVGGTDPEVYANAKAAGEINKIPTNHSPYFAPVMHPTLEAGVEAMVVAALAWLAAPAAGGQKS</sequence>
<dbReference type="PANTHER" id="PTHR11014">
    <property type="entry name" value="PEPTIDASE M20 FAMILY MEMBER"/>
    <property type="match status" value="1"/>
</dbReference>
<comment type="caution">
    <text evidence="3">The sequence shown here is derived from an EMBL/GenBank/DDBJ whole genome shotgun (WGS) entry which is preliminary data.</text>
</comment>
<evidence type="ECO:0000256" key="1">
    <source>
        <dbReference type="ARBA" id="ARBA00022801"/>
    </source>
</evidence>
<dbReference type="Proteomes" id="UP001205560">
    <property type="component" value="Unassembled WGS sequence"/>
</dbReference>
<gene>
    <name evidence="3" type="ORF">NX782_11130</name>
</gene>
<dbReference type="RefSeq" id="WP_258845518.1">
    <property type="nucleotide sequence ID" value="NZ_JANUGX010000011.1"/>
</dbReference>
<dbReference type="InterPro" id="IPR002933">
    <property type="entry name" value="Peptidase_M20"/>
</dbReference>
<dbReference type="PIRSF" id="PIRSF005962">
    <property type="entry name" value="Pept_M20D_amidohydro"/>
    <property type="match status" value="1"/>
</dbReference>
<feature type="domain" description="Peptidase M20 dimerisation" evidence="2">
    <location>
        <begin position="202"/>
        <end position="298"/>
    </location>
</feature>
<protein>
    <submittedName>
        <fullName evidence="3">M20 family metallopeptidase</fullName>
    </submittedName>
</protein>
<dbReference type="EMBL" id="JANUGX010000011">
    <property type="protein sequence ID" value="MCS0589754.1"/>
    <property type="molecule type" value="Genomic_DNA"/>
</dbReference>
<accession>A0ABT2A6E4</accession>
<evidence type="ECO:0000313" key="4">
    <source>
        <dbReference type="Proteomes" id="UP001205560"/>
    </source>
</evidence>
<dbReference type="Pfam" id="PF01546">
    <property type="entry name" value="Peptidase_M20"/>
    <property type="match status" value="1"/>
</dbReference>
<dbReference type="CDD" id="cd05664">
    <property type="entry name" value="M20_Acy1-like"/>
    <property type="match status" value="1"/>
</dbReference>
<keyword evidence="4" id="KW-1185">Reference proteome</keyword>
<dbReference type="SUPFAM" id="SSF55031">
    <property type="entry name" value="Bacterial exopeptidase dimerisation domain"/>
    <property type="match status" value="1"/>
</dbReference>
<name>A0ABT2A6E4_9BURK</name>
<dbReference type="Pfam" id="PF07687">
    <property type="entry name" value="M20_dimer"/>
    <property type="match status" value="1"/>
</dbReference>
<dbReference type="InterPro" id="IPR011650">
    <property type="entry name" value="Peptidase_M20_dimer"/>
</dbReference>
<dbReference type="Gene3D" id="3.40.630.10">
    <property type="entry name" value="Zn peptidases"/>
    <property type="match status" value="1"/>
</dbReference>
<evidence type="ECO:0000259" key="2">
    <source>
        <dbReference type="Pfam" id="PF07687"/>
    </source>
</evidence>
<evidence type="ECO:0000313" key="3">
    <source>
        <dbReference type="EMBL" id="MCS0589754.1"/>
    </source>
</evidence>
<dbReference type="SUPFAM" id="SSF53187">
    <property type="entry name" value="Zn-dependent exopeptidases"/>
    <property type="match status" value="1"/>
</dbReference>
<dbReference type="InterPro" id="IPR017439">
    <property type="entry name" value="Amidohydrolase"/>
</dbReference>
<proteinExistence type="predicted"/>
<dbReference type="InterPro" id="IPR036264">
    <property type="entry name" value="Bact_exopeptidase_dim_dom"/>
</dbReference>
<dbReference type="PANTHER" id="PTHR11014:SF63">
    <property type="entry name" value="METALLOPEPTIDASE, PUTATIVE (AFU_ORTHOLOGUE AFUA_6G09600)-RELATED"/>
    <property type="match status" value="1"/>
</dbReference>
<dbReference type="NCBIfam" id="TIGR01891">
    <property type="entry name" value="amidohydrolases"/>
    <property type="match status" value="1"/>
</dbReference>